<dbReference type="NCBIfam" id="TIGR04056">
    <property type="entry name" value="OMP_RagA_SusC"/>
    <property type="match status" value="1"/>
</dbReference>
<dbReference type="InterPro" id="IPR023996">
    <property type="entry name" value="TonB-dep_OMP_SusC/RagA"/>
</dbReference>
<dbReference type="Gene3D" id="2.170.130.10">
    <property type="entry name" value="TonB-dependent receptor, plug domain"/>
    <property type="match status" value="1"/>
</dbReference>
<dbReference type="SMART" id="SM00965">
    <property type="entry name" value="STN"/>
    <property type="match status" value="1"/>
</dbReference>
<keyword evidence="3 8" id="KW-1134">Transmembrane beta strand</keyword>
<dbReference type="STRING" id="1121485.GCA_000426485_01875"/>
<dbReference type="PROSITE" id="PS52016">
    <property type="entry name" value="TONB_DEPENDENT_REC_3"/>
    <property type="match status" value="1"/>
</dbReference>
<dbReference type="Proteomes" id="UP000297861">
    <property type="component" value="Unassembled WGS sequence"/>
</dbReference>
<dbReference type="SUPFAM" id="SSF56935">
    <property type="entry name" value="Porins"/>
    <property type="match status" value="1"/>
</dbReference>
<protein>
    <submittedName>
        <fullName evidence="10">SusC/RagA family TonB-linked outer membrane protein</fullName>
    </submittedName>
</protein>
<dbReference type="InterPro" id="IPR011662">
    <property type="entry name" value="Secretin/TonB_short_N"/>
</dbReference>
<evidence type="ECO:0000313" key="11">
    <source>
        <dbReference type="Proteomes" id="UP000297861"/>
    </source>
</evidence>
<dbReference type="InterPro" id="IPR037066">
    <property type="entry name" value="Plug_dom_sf"/>
</dbReference>
<keyword evidence="6 8" id="KW-0472">Membrane</keyword>
<dbReference type="Pfam" id="PF07660">
    <property type="entry name" value="STN"/>
    <property type="match status" value="1"/>
</dbReference>
<evidence type="ECO:0000256" key="4">
    <source>
        <dbReference type="ARBA" id="ARBA00022692"/>
    </source>
</evidence>
<dbReference type="EMBL" id="SOML01000005">
    <property type="protein sequence ID" value="TFD96504.1"/>
    <property type="molecule type" value="Genomic_DNA"/>
</dbReference>
<dbReference type="InterPro" id="IPR008969">
    <property type="entry name" value="CarboxyPept-like_regulatory"/>
</dbReference>
<keyword evidence="5" id="KW-0732">Signal</keyword>
<evidence type="ECO:0000313" key="10">
    <source>
        <dbReference type="EMBL" id="TFD96504.1"/>
    </source>
</evidence>
<dbReference type="Gene3D" id="2.60.40.1120">
    <property type="entry name" value="Carboxypeptidase-like, regulatory domain"/>
    <property type="match status" value="1"/>
</dbReference>
<dbReference type="PANTHER" id="PTHR30069:SF29">
    <property type="entry name" value="HEMOGLOBIN AND HEMOGLOBIN-HAPTOGLOBIN-BINDING PROTEIN 1-RELATED"/>
    <property type="match status" value="1"/>
</dbReference>
<accession>A0A4Y8L2X2</accession>
<organism evidence="10 11">
    <name type="scientific">Dysgonomonas capnocytophagoides</name>
    <dbReference type="NCBI Taxonomy" id="45254"/>
    <lineage>
        <taxon>Bacteria</taxon>
        <taxon>Pseudomonadati</taxon>
        <taxon>Bacteroidota</taxon>
        <taxon>Bacteroidia</taxon>
        <taxon>Bacteroidales</taxon>
        <taxon>Dysgonomonadaceae</taxon>
        <taxon>Dysgonomonas</taxon>
    </lineage>
</organism>
<evidence type="ECO:0000259" key="9">
    <source>
        <dbReference type="SMART" id="SM00965"/>
    </source>
</evidence>
<keyword evidence="11" id="KW-1185">Reference proteome</keyword>
<evidence type="ECO:0000256" key="7">
    <source>
        <dbReference type="ARBA" id="ARBA00023237"/>
    </source>
</evidence>
<comment type="similarity">
    <text evidence="8">Belongs to the TonB-dependent receptor family.</text>
</comment>
<evidence type="ECO:0000256" key="1">
    <source>
        <dbReference type="ARBA" id="ARBA00004571"/>
    </source>
</evidence>
<dbReference type="OrthoDB" id="9768177at2"/>
<comment type="caution">
    <text evidence="10">The sequence shown here is derived from an EMBL/GenBank/DDBJ whole genome shotgun (WGS) entry which is preliminary data.</text>
</comment>
<dbReference type="GO" id="GO:0044718">
    <property type="term" value="P:siderophore transmembrane transport"/>
    <property type="evidence" value="ECO:0007669"/>
    <property type="project" value="TreeGrafter"/>
</dbReference>
<keyword evidence="4 8" id="KW-0812">Transmembrane</keyword>
<dbReference type="NCBIfam" id="TIGR04057">
    <property type="entry name" value="SusC_RagA_signa"/>
    <property type="match status" value="1"/>
</dbReference>
<dbReference type="Gene3D" id="2.40.170.20">
    <property type="entry name" value="TonB-dependent receptor, beta-barrel domain"/>
    <property type="match status" value="1"/>
</dbReference>
<name>A0A4Y8L2X2_9BACT</name>
<dbReference type="Pfam" id="PF07715">
    <property type="entry name" value="Plug"/>
    <property type="match status" value="1"/>
</dbReference>
<dbReference type="FunFam" id="2.60.40.1120:FF:000003">
    <property type="entry name" value="Outer membrane protein Omp121"/>
    <property type="match status" value="1"/>
</dbReference>
<evidence type="ECO:0000256" key="3">
    <source>
        <dbReference type="ARBA" id="ARBA00022452"/>
    </source>
</evidence>
<dbReference type="RefSeq" id="WP_134436365.1">
    <property type="nucleotide sequence ID" value="NZ_SOML01000005.1"/>
</dbReference>
<keyword evidence="7 8" id="KW-0998">Cell outer membrane</keyword>
<sequence length="1104" mass="122537">MKYNHSRAKTLLVFICLFFIQVGLFAQSNAKITIQHSRLSIAQALHEVEKQANMSIAYNSSKLESGRNINLDLKNATLDQALNQILSETGFTYQIDGNYIMLVAEKKSSPKKNITGTVIDENNDPLIGVSVTVAGLKGGVITDIDGKFLIQASEGETLVLSYLGYTTQKVQVKKENQYSLQMRPDEQMIKEVVVTALGIKREQKALSYNVQQLNQDQLVNNKDANFINSLSGKVAGVNINTSSSGVGGASKVVMRGNKSIAQSSNALYVIDGVPIFNFSGGGGTEFQSTGSSESIADLNPEDIESLSVLTGAAAAALYGSSGANGAIVITTKKGKEGKVSLTVSQNTEFLRPLVMPKFQNKYGTGDLQSSAPVLDKSWGALTDNRYSPQDDYLNTGVVATESFTLSTGTKTNQTYLSGSAVNSKGMIPNNKYERYNFTFRNTAYFLNDKMTLDVGMSYIKQKDRNMINQGIYSNPLVTAYLFPRGDDWNDIKMYERWDSSRNISTQYWPQGINEYTGQNPYWINYRNLRENTKDRYMMNASLSYKVLDWLSLSGRIRVDNSNNDFTEKLYASSNLTLTEGSANGFYGITGTKEKQTYGDAIANIDKSFDNGISLHANIGTSFSVIKQDILRVRGPISESLIPNVFNVYQLDNAKTKREQPSWEEQTQSVFASAEIGYKSAYYLTLTGRNDWPSQLAGPYSSKSSFFYPSVGTSIVLSEIFELPKQLEYAKVRASFASVGMPFPRFLSNPTYEWDSSTNSWAGALSNYPMSNLKPEKTDSWEVGLSTRFLHGFSLDLSLYSTKTYNQTFDAQMSVSSAYKRLYVQSGKVQNKGIELSLGYQNTWNDIKWSSTYTFSANKNKILEIVKNYVHPETGATMNIDRLEVGRLGLTRFILKTGGSLGDLYSSAELMRDQDGYIYVTSDGNVVKQNAKEDIKLGSVFPKANMAWRNDFSWKNLNFSFLISARLGGIVYSATQATLDRYGVSEASANARDNGGVLINGGDVISAQNWYTAIGGELGIPQYYTYSATNVRLQEARIAYTFPRNKVWNVADVTVSLVGRNLWMIYNKAPFDPEAVASTGNYYQGIDYFMMPSTRNLGFNVLLKF</sequence>
<dbReference type="GO" id="GO:0015344">
    <property type="term" value="F:siderophore uptake transmembrane transporter activity"/>
    <property type="evidence" value="ECO:0007669"/>
    <property type="project" value="TreeGrafter"/>
</dbReference>
<dbReference type="InterPro" id="IPR023997">
    <property type="entry name" value="TonB-dep_OMP_SusC/RagA_CS"/>
</dbReference>
<gene>
    <name evidence="10" type="ORF">E2605_10095</name>
</gene>
<dbReference type="AlphaFoldDB" id="A0A4Y8L2X2"/>
<keyword evidence="2 8" id="KW-0813">Transport</keyword>
<dbReference type="InterPro" id="IPR012910">
    <property type="entry name" value="Plug_dom"/>
</dbReference>
<dbReference type="Pfam" id="PF13715">
    <property type="entry name" value="CarbopepD_reg_2"/>
    <property type="match status" value="1"/>
</dbReference>
<comment type="subcellular location">
    <subcellularLocation>
        <location evidence="1 8">Cell outer membrane</location>
        <topology evidence="1 8">Multi-pass membrane protein</topology>
    </subcellularLocation>
</comment>
<dbReference type="Gene3D" id="3.55.50.30">
    <property type="match status" value="1"/>
</dbReference>
<evidence type="ECO:0000256" key="8">
    <source>
        <dbReference type="PROSITE-ProRule" id="PRU01360"/>
    </source>
</evidence>
<dbReference type="InterPro" id="IPR039426">
    <property type="entry name" value="TonB-dep_rcpt-like"/>
</dbReference>
<feature type="domain" description="Secretin/TonB short N-terminal" evidence="9">
    <location>
        <begin position="54"/>
        <end position="105"/>
    </location>
</feature>
<dbReference type="GO" id="GO:0009279">
    <property type="term" value="C:cell outer membrane"/>
    <property type="evidence" value="ECO:0007669"/>
    <property type="project" value="UniProtKB-SubCell"/>
</dbReference>
<dbReference type="SUPFAM" id="SSF49464">
    <property type="entry name" value="Carboxypeptidase regulatory domain-like"/>
    <property type="match status" value="1"/>
</dbReference>
<evidence type="ECO:0000256" key="6">
    <source>
        <dbReference type="ARBA" id="ARBA00023136"/>
    </source>
</evidence>
<evidence type="ECO:0000256" key="5">
    <source>
        <dbReference type="ARBA" id="ARBA00022729"/>
    </source>
</evidence>
<dbReference type="PANTHER" id="PTHR30069">
    <property type="entry name" value="TONB-DEPENDENT OUTER MEMBRANE RECEPTOR"/>
    <property type="match status" value="1"/>
</dbReference>
<proteinExistence type="inferred from homology"/>
<reference evidence="10 11" key="1">
    <citation type="submission" date="2019-03" db="EMBL/GenBank/DDBJ databases">
        <title>San Antonio Military Medical Center submission to MRSN (WRAIR), pending publication.</title>
        <authorList>
            <person name="Blyth D.M."/>
            <person name="Mccarthy S.L."/>
            <person name="Schall S.E."/>
            <person name="Stam J.A."/>
            <person name="Ong A.C."/>
            <person name="Mcgann P.T."/>
        </authorList>
    </citation>
    <scope>NUCLEOTIDE SEQUENCE [LARGE SCALE GENOMIC DNA]</scope>
    <source>
        <strain evidence="10 11">MRSN571793</strain>
    </source>
</reference>
<dbReference type="InterPro" id="IPR036942">
    <property type="entry name" value="Beta-barrel_TonB_sf"/>
</dbReference>
<evidence type="ECO:0000256" key="2">
    <source>
        <dbReference type="ARBA" id="ARBA00022448"/>
    </source>
</evidence>